<evidence type="ECO:0000313" key="2">
    <source>
        <dbReference type="EMBL" id="AAX26835.1"/>
    </source>
</evidence>
<protein>
    <submittedName>
        <fullName evidence="2">Uncharacterized protein</fullName>
    </submittedName>
</protein>
<sequence>MSSINKLNISNYFALNEKNHYFSLFCAVFWTVALQAMHINIHNYINLFHHSVFVRFSKSNCIFPP</sequence>
<keyword evidence="1" id="KW-1133">Transmembrane helix</keyword>
<accession>Q5C0J0</accession>
<reference evidence="2" key="1">
    <citation type="submission" date="2005-03" db="EMBL/GenBank/DDBJ databases">
        <authorList>
            <person name="Han Z."/>
        </authorList>
    </citation>
    <scope>NUCLEOTIDE SEQUENCE</scope>
</reference>
<dbReference type="EMBL" id="AY810946">
    <property type="protein sequence ID" value="AAX26835.1"/>
    <property type="molecule type" value="mRNA"/>
</dbReference>
<name>Q5C0J0_SCHJA</name>
<reference evidence="2" key="2">
    <citation type="journal article" date="2006" name="PLoS Pathog.">
        <title>New perspectives on host-parasite interplay by comparative transcriptomic and proteomic analyses of Schistosoma japonicum.</title>
        <authorList>
            <person name="Liu F."/>
            <person name="Lu J."/>
            <person name="Hu W."/>
            <person name="Wang S.Y."/>
            <person name="Cui S.J."/>
            <person name="Chi M."/>
            <person name="Yan Q."/>
            <person name="Wang X.R."/>
            <person name="Song H.D."/>
            <person name="Xu X.N."/>
            <person name="Wang J.J."/>
            <person name="Zhang X.L."/>
            <person name="Zhang X."/>
            <person name="Wang Z.Q."/>
            <person name="Xue C.L."/>
            <person name="Brindley P.J."/>
            <person name="McManus D.P."/>
            <person name="Yang P.Y."/>
            <person name="Feng Z."/>
            <person name="Chen Z."/>
            <person name="Han Z.G."/>
        </authorList>
    </citation>
    <scope>NUCLEOTIDE SEQUENCE</scope>
</reference>
<dbReference type="AlphaFoldDB" id="Q5C0J0"/>
<evidence type="ECO:0000256" key="1">
    <source>
        <dbReference type="SAM" id="Phobius"/>
    </source>
</evidence>
<keyword evidence="1" id="KW-0812">Transmembrane</keyword>
<organism evidence="2">
    <name type="scientific">Schistosoma japonicum</name>
    <name type="common">Blood fluke</name>
    <dbReference type="NCBI Taxonomy" id="6182"/>
    <lineage>
        <taxon>Eukaryota</taxon>
        <taxon>Metazoa</taxon>
        <taxon>Spiralia</taxon>
        <taxon>Lophotrochozoa</taxon>
        <taxon>Platyhelminthes</taxon>
        <taxon>Trematoda</taxon>
        <taxon>Digenea</taxon>
        <taxon>Strigeidida</taxon>
        <taxon>Schistosomatoidea</taxon>
        <taxon>Schistosomatidae</taxon>
        <taxon>Schistosoma</taxon>
    </lineage>
</organism>
<feature type="transmembrane region" description="Helical" evidence="1">
    <location>
        <begin position="20"/>
        <end position="41"/>
    </location>
</feature>
<keyword evidence="1" id="KW-0472">Membrane</keyword>
<proteinExistence type="evidence at transcript level"/>